<organism evidence="2 3">
    <name type="scientific">Arthrobotrys flagrans</name>
    <name type="common">Nematode-trapping fungus</name>
    <name type="synonym">Trichothecium flagrans</name>
    <dbReference type="NCBI Taxonomy" id="97331"/>
    <lineage>
        <taxon>Eukaryota</taxon>
        <taxon>Fungi</taxon>
        <taxon>Dikarya</taxon>
        <taxon>Ascomycota</taxon>
        <taxon>Pezizomycotina</taxon>
        <taxon>Orbiliomycetes</taxon>
        <taxon>Orbiliales</taxon>
        <taxon>Orbiliaceae</taxon>
        <taxon>Arthrobotrys</taxon>
    </lineage>
</organism>
<keyword evidence="3" id="KW-1185">Reference proteome</keyword>
<dbReference type="RefSeq" id="XP_067486830.1">
    <property type="nucleotide sequence ID" value="XM_067638997.1"/>
</dbReference>
<dbReference type="InterPro" id="IPR054293">
    <property type="entry name" value="DUF7029"/>
</dbReference>
<comment type="caution">
    <text evidence="2">The sequence shown here is derived from an EMBL/GenBank/DDBJ whole genome shotgun (WGS) entry which is preliminary data.</text>
</comment>
<name>A0A436ZR55_ARTFL</name>
<sequence>MEASLVHLVNVTVQKPDPNHPLILLEDVDTLTQSIKCTGDKMALEFKDKNAMEYAIKQWDWLQLSTLEAPVTPAQNEIAKRQTNIAGRSIGTLGLAATACNIIPLAFLLTDECDPYKTAKNVAKAFVTAEKEVVGKIRSKVAEGTRPGSNNMGSSGTCPMDLQLGMKVTRVRDTADVDVAIKPNYKAKLDVGLQGYIGYGGDINGIAESTNAALETLTVGESINFMSDIASGPGVEAKVRADVDMDLGFIVDTKEGSIGLRIGDEVTVSATGWDTFVLEPIKEFCKLGASLERNPYLRLGYGTRIEILGCVFKFGAFAGLEVKQSWGYDLGLNPDGGCGEKVGFAMTEATTVNIIYKVVVDPITKFVLENVTSFLGFNIPS</sequence>
<dbReference type="Pfam" id="PF22974">
    <property type="entry name" value="DUF7029"/>
    <property type="match status" value="1"/>
</dbReference>
<evidence type="ECO:0000313" key="2">
    <source>
        <dbReference type="EMBL" id="RVD81286.1"/>
    </source>
</evidence>
<protein>
    <recommendedName>
        <fullName evidence="1">DUF7029 domain-containing protein</fullName>
    </recommendedName>
</protein>
<dbReference type="GeneID" id="93591466"/>
<gene>
    <name evidence="2" type="ORF">DFL_009155</name>
</gene>
<dbReference type="Proteomes" id="UP000283090">
    <property type="component" value="Unassembled WGS sequence"/>
</dbReference>
<accession>A0A436ZR55</accession>
<dbReference type="AlphaFoldDB" id="A0A436ZR55"/>
<evidence type="ECO:0000313" key="3">
    <source>
        <dbReference type="Proteomes" id="UP000283090"/>
    </source>
</evidence>
<proteinExistence type="predicted"/>
<feature type="domain" description="DUF7029" evidence="1">
    <location>
        <begin position="16"/>
        <end position="63"/>
    </location>
</feature>
<reference evidence="2 3" key="1">
    <citation type="submission" date="2019-01" db="EMBL/GenBank/DDBJ databases">
        <title>Intercellular communication is required for trap formation in the nematode-trapping fungus Duddingtonia flagrans.</title>
        <authorList>
            <person name="Youssar L."/>
            <person name="Wernet V."/>
            <person name="Hensel N."/>
            <person name="Hildebrandt H.-G."/>
            <person name="Fischer R."/>
        </authorList>
    </citation>
    <scope>NUCLEOTIDE SEQUENCE [LARGE SCALE GENOMIC DNA]</scope>
    <source>
        <strain evidence="2 3">CBS H-5679</strain>
    </source>
</reference>
<dbReference type="OrthoDB" id="160645at2759"/>
<evidence type="ECO:0000259" key="1">
    <source>
        <dbReference type="Pfam" id="PF22974"/>
    </source>
</evidence>
<dbReference type="EMBL" id="SAEB01000012">
    <property type="protein sequence ID" value="RVD81286.1"/>
    <property type="molecule type" value="Genomic_DNA"/>
</dbReference>
<dbReference type="VEuPathDB" id="FungiDB:DFL_009155"/>
<dbReference type="STRING" id="97331.A0A436ZR55"/>